<sequence length="181" mass="20217">MAINSCPKTSLMNYIPPYSNDLPSSAVKKIDSGLYGIHLALTQAVRPIENYFHRRIEESSGINTKEGSEILFSSTVRVMLSKMASTVIQARIDNLNKVLKLPGILKQLFESHTKLLIDQDLLDSLISKKSATKHQRIHPFCMRQQSTISKDSYSSNFATAPSTSTTNSTEVVSRNKITDRQ</sequence>
<evidence type="ECO:0000313" key="3">
    <source>
        <dbReference type="Proteomes" id="UP000187429"/>
    </source>
</evidence>
<feature type="region of interest" description="Disordered" evidence="1">
    <location>
        <begin position="152"/>
        <end position="181"/>
    </location>
</feature>
<proteinExistence type="predicted"/>
<name>A0A1R1XFT1_9FUNG</name>
<comment type="caution">
    <text evidence="2">The sequence shown here is derived from an EMBL/GenBank/DDBJ whole genome shotgun (WGS) entry which is preliminary data.</text>
</comment>
<keyword evidence="3" id="KW-1185">Reference proteome</keyword>
<accession>A0A1R1XFT1</accession>
<protein>
    <submittedName>
        <fullName evidence="2">Uncharacterized protein</fullName>
    </submittedName>
</protein>
<dbReference type="AlphaFoldDB" id="A0A1R1XFT1"/>
<dbReference type="EMBL" id="LSSM01005053">
    <property type="protein sequence ID" value="OMJ13489.1"/>
    <property type="molecule type" value="Genomic_DNA"/>
</dbReference>
<feature type="compositionally biased region" description="Low complexity" evidence="1">
    <location>
        <begin position="154"/>
        <end position="172"/>
    </location>
</feature>
<organism evidence="2 3">
    <name type="scientific">Smittium culicis</name>
    <dbReference type="NCBI Taxonomy" id="133412"/>
    <lineage>
        <taxon>Eukaryota</taxon>
        <taxon>Fungi</taxon>
        <taxon>Fungi incertae sedis</taxon>
        <taxon>Zoopagomycota</taxon>
        <taxon>Kickxellomycotina</taxon>
        <taxon>Harpellomycetes</taxon>
        <taxon>Harpellales</taxon>
        <taxon>Legeriomycetaceae</taxon>
        <taxon>Smittium</taxon>
    </lineage>
</organism>
<dbReference type="Proteomes" id="UP000187429">
    <property type="component" value="Unassembled WGS sequence"/>
</dbReference>
<gene>
    <name evidence="2" type="ORF">AYI69_g8984</name>
</gene>
<evidence type="ECO:0000256" key="1">
    <source>
        <dbReference type="SAM" id="MobiDB-lite"/>
    </source>
</evidence>
<evidence type="ECO:0000313" key="2">
    <source>
        <dbReference type="EMBL" id="OMJ13489.1"/>
    </source>
</evidence>
<reference evidence="3" key="1">
    <citation type="submission" date="2017-01" db="EMBL/GenBank/DDBJ databases">
        <authorList>
            <person name="Wang Y."/>
            <person name="White M."/>
            <person name="Kvist S."/>
            <person name="Moncalvo J.-M."/>
        </authorList>
    </citation>
    <scope>NUCLEOTIDE SEQUENCE [LARGE SCALE GENOMIC DNA]</scope>
    <source>
        <strain evidence="3">ID-206-W2</strain>
    </source>
</reference>